<feature type="compositionally biased region" description="Acidic residues" evidence="1">
    <location>
        <begin position="59"/>
        <end position="69"/>
    </location>
</feature>
<evidence type="ECO:0000313" key="3">
    <source>
        <dbReference type="EMBL" id="VEG49750.1"/>
    </source>
</evidence>
<reference evidence="3 4" key="1">
    <citation type="submission" date="2018-12" db="EMBL/GenBank/DDBJ databases">
        <authorList>
            <consortium name="Pathogen Informatics"/>
        </authorList>
    </citation>
    <scope>NUCLEOTIDE SEQUENCE [LARGE SCALE GENOMIC DNA]</scope>
    <source>
        <strain evidence="3 4">NCTC10485</strain>
    </source>
</reference>
<feature type="region of interest" description="Disordered" evidence="1">
    <location>
        <begin position="20"/>
        <end position="160"/>
    </location>
</feature>
<evidence type="ECO:0000256" key="2">
    <source>
        <dbReference type="SAM" id="Phobius"/>
    </source>
</evidence>
<feature type="transmembrane region" description="Helical" evidence="2">
    <location>
        <begin position="318"/>
        <end position="338"/>
    </location>
</feature>
<keyword evidence="2 3" id="KW-0812">Transmembrane</keyword>
<feature type="transmembrane region" description="Helical" evidence="2">
    <location>
        <begin position="286"/>
        <end position="306"/>
    </location>
</feature>
<feature type="compositionally biased region" description="Acidic residues" evidence="1">
    <location>
        <begin position="87"/>
        <end position="100"/>
    </location>
</feature>
<keyword evidence="4" id="KW-1185">Reference proteome</keyword>
<name>A0A3S5EIN0_MYCCI</name>
<protein>
    <submittedName>
        <fullName evidence="3">Conserved transmembrane protein</fullName>
    </submittedName>
</protein>
<proteinExistence type="predicted"/>
<dbReference type="EMBL" id="LR134355">
    <property type="protein sequence ID" value="VEG49750.1"/>
    <property type="molecule type" value="Genomic_DNA"/>
</dbReference>
<feature type="transmembrane region" description="Helical" evidence="2">
    <location>
        <begin position="262"/>
        <end position="280"/>
    </location>
</feature>
<evidence type="ECO:0000313" key="4">
    <source>
        <dbReference type="Proteomes" id="UP000282551"/>
    </source>
</evidence>
<feature type="compositionally biased region" description="Low complexity" evidence="1">
    <location>
        <begin position="77"/>
        <end position="86"/>
    </location>
</feature>
<gene>
    <name evidence="3" type="ORF">NCTC10485_04062</name>
</gene>
<dbReference type="Proteomes" id="UP000282551">
    <property type="component" value="Chromosome"/>
</dbReference>
<evidence type="ECO:0000256" key="1">
    <source>
        <dbReference type="SAM" id="MobiDB-lite"/>
    </source>
</evidence>
<organism evidence="3 4">
    <name type="scientific">Mycolicibacterium chitae</name>
    <name type="common">Mycobacterium chitae</name>
    <dbReference type="NCBI Taxonomy" id="1792"/>
    <lineage>
        <taxon>Bacteria</taxon>
        <taxon>Bacillati</taxon>
        <taxon>Actinomycetota</taxon>
        <taxon>Actinomycetes</taxon>
        <taxon>Mycobacteriales</taxon>
        <taxon>Mycobacteriaceae</taxon>
        <taxon>Mycolicibacterium</taxon>
    </lineage>
</organism>
<dbReference type="AlphaFoldDB" id="A0A3S5EIN0"/>
<sequence length="339" mass="35333">MTGPDNGQAGTRPISVAELLAKNGTIGSPPVGGRRRRRRGNSDAVTVAELTGEIPVVTDDAEPEAEDSATEAPPEPAAAVVETPEAPVEEAVEEAEEPEPEVPVAPQRSAEPLPRRGPATQPERSNYPRPERKRDRTAPPPRGRGAGAELMSPDPIDVEDPDAELAADLDASAPDELGLGLGIGEASYLRSSDDALFGGDSVADDAARRRGAVRDLDDLDDLTADGDLTVDGVDVLDEDADDELGDDEPLTRGQKFLRGAGIALQSIVAVAFGGGLFIAFDQLWKWNSLIALVLGVLVILGLVVGVRIVRKTEDIGSTLTAVAVGALVTFGPLALLQAS</sequence>
<keyword evidence="2" id="KW-1133">Transmembrane helix</keyword>
<accession>A0A3S5EIN0</accession>
<dbReference type="OrthoDB" id="4764613at2"/>
<dbReference type="RefSeq" id="WP_126335385.1">
    <property type="nucleotide sequence ID" value="NZ_AP022604.1"/>
</dbReference>
<keyword evidence="2" id="KW-0472">Membrane</keyword>